<dbReference type="Proteomes" id="UP001059836">
    <property type="component" value="Chromosome"/>
</dbReference>
<organism evidence="1 2">
    <name type="scientific">Gordonia pseudamarae</name>
    <dbReference type="NCBI Taxonomy" id="2831662"/>
    <lineage>
        <taxon>Bacteria</taxon>
        <taxon>Bacillati</taxon>
        <taxon>Actinomycetota</taxon>
        <taxon>Actinomycetes</taxon>
        <taxon>Mycobacteriales</taxon>
        <taxon>Gordoniaceae</taxon>
        <taxon>Gordonia</taxon>
    </lineage>
</organism>
<name>A0ABX6IJ10_9ACTN</name>
<dbReference type="RefSeq" id="WP_213244126.1">
    <property type="nucleotide sequence ID" value="NZ_CP045806.1"/>
</dbReference>
<proteinExistence type="predicted"/>
<gene>
    <name evidence="1" type="ORF">GII31_14355</name>
</gene>
<evidence type="ECO:0000313" key="1">
    <source>
        <dbReference type="EMBL" id="QHN35877.1"/>
    </source>
</evidence>
<evidence type="ECO:0000313" key="2">
    <source>
        <dbReference type="Proteomes" id="UP001059836"/>
    </source>
</evidence>
<protein>
    <recommendedName>
        <fullName evidence="3">Excreted virulence factor EspC, type VII ESX diderm</fullName>
    </recommendedName>
</protein>
<evidence type="ECO:0008006" key="3">
    <source>
        <dbReference type="Google" id="ProtNLM"/>
    </source>
</evidence>
<accession>A0ABX6IJ10</accession>
<keyword evidence="2" id="KW-1185">Reference proteome</keyword>
<sequence length="117" mass="12913">MAGDNESRGQQYNFDTGDLLESSEGWWKARGRAAETAANDLHALIEQVDPIFRKNHWGDCVEGRATHELFRGIVDTWVLDLRDQAASAHNLAKSCYAAARTISAADSEAADKIQSYS</sequence>
<reference evidence="1" key="1">
    <citation type="journal article" date="2021" name="Nat. Microbiol.">
        <title>Cocultivation of an ultrasmall environmental parasitic bacterium with lytic ability against bacteria associated with wastewater foams.</title>
        <authorList>
            <person name="Batinovic S."/>
            <person name="Rose J.J.A."/>
            <person name="Ratcliffe J."/>
            <person name="Seviour R.J."/>
            <person name="Petrovski S."/>
        </authorList>
    </citation>
    <scope>NUCLEOTIDE SEQUENCE</scope>
    <source>
        <strain evidence="1">CON9</strain>
    </source>
</reference>
<dbReference type="EMBL" id="CP045809">
    <property type="protein sequence ID" value="QHN35877.1"/>
    <property type="molecule type" value="Genomic_DNA"/>
</dbReference>